<dbReference type="AlphaFoldDB" id="H3SNP5"/>
<dbReference type="STRING" id="1131935.PDENDC454_25978"/>
<keyword evidence="4" id="KW-0175">Coiled coil</keyword>
<gene>
    <name evidence="6" type="ORF">PDENDC454_25978</name>
</gene>
<protein>
    <submittedName>
        <fullName evidence="6">Cell-division initiation protein</fullName>
    </submittedName>
</protein>
<dbReference type="GO" id="GO:0051301">
    <property type="term" value="P:cell division"/>
    <property type="evidence" value="ECO:0007669"/>
    <property type="project" value="UniProtKB-KW"/>
</dbReference>
<evidence type="ECO:0000256" key="5">
    <source>
        <dbReference type="ARBA" id="ARBA00023306"/>
    </source>
</evidence>
<dbReference type="GO" id="GO:0005737">
    <property type="term" value="C:cytoplasm"/>
    <property type="evidence" value="ECO:0007669"/>
    <property type="project" value="UniProtKB-SubCell"/>
</dbReference>
<keyword evidence="5" id="KW-0131">Cell cycle</keyword>
<comment type="subcellular location">
    <subcellularLocation>
        <location evidence="1">Cytoplasm</location>
    </subcellularLocation>
</comment>
<dbReference type="Pfam" id="PF05103">
    <property type="entry name" value="DivIVA"/>
    <property type="match status" value="1"/>
</dbReference>
<keyword evidence="3" id="KW-0132">Cell division</keyword>
<evidence type="ECO:0000256" key="1">
    <source>
        <dbReference type="ARBA" id="ARBA00004496"/>
    </source>
</evidence>
<sequence length="101" mass="12006">MINEKLATSRPTELGVRFTPLEIHNQEFDRTFRGYDEDQVNEYLDLIIKDYETYNIIIQQLQAQIAELLYEDAPETSEPDMDNIVQRIRELEIYCFGKTKD</sequence>
<keyword evidence="2" id="KW-0963">Cytoplasm</keyword>
<evidence type="ECO:0000256" key="2">
    <source>
        <dbReference type="ARBA" id="ARBA00022490"/>
    </source>
</evidence>
<dbReference type="InterPro" id="IPR019933">
    <property type="entry name" value="DivIVA_domain"/>
</dbReference>
<dbReference type="Gene3D" id="6.10.250.660">
    <property type="match status" value="1"/>
</dbReference>
<dbReference type="RefSeq" id="WP_006679670.1">
    <property type="nucleotide sequence ID" value="NZ_AHKH01000145.1"/>
</dbReference>
<proteinExistence type="predicted"/>
<dbReference type="PANTHER" id="PTHR35794">
    <property type="entry name" value="CELL DIVISION PROTEIN DIVIVA"/>
    <property type="match status" value="1"/>
</dbReference>
<dbReference type="NCBIfam" id="TIGR03544">
    <property type="entry name" value="DivI1A_domain"/>
    <property type="match status" value="1"/>
</dbReference>
<dbReference type="OrthoDB" id="389699at2"/>
<dbReference type="InterPro" id="IPR007793">
    <property type="entry name" value="DivIVA_fam"/>
</dbReference>
<name>H3SNP5_9BACL</name>
<evidence type="ECO:0000313" key="6">
    <source>
        <dbReference type="EMBL" id="EHQ59325.1"/>
    </source>
</evidence>
<keyword evidence="7" id="KW-1185">Reference proteome</keyword>
<dbReference type="Proteomes" id="UP000003900">
    <property type="component" value="Unassembled WGS sequence"/>
</dbReference>
<dbReference type="PATRIC" id="fig|1131935.3.peg.5393"/>
<reference evidence="6 7" key="1">
    <citation type="journal article" date="2012" name="J. Bacteriol.">
        <title>Genome Sequence of the Pattern-Forming Social Bacterium Paenibacillus dendritiformis C454 Chiral Morphotype.</title>
        <authorList>
            <person name="Sirota-Madi A."/>
            <person name="Olender T."/>
            <person name="Helman Y."/>
            <person name="Brainis I."/>
            <person name="Finkelshtein A."/>
            <person name="Roth D."/>
            <person name="Hagai E."/>
            <person name="Leshkowitz D."/>
            <person name="Brodsky L."/>
            <person name="Galatenko V."/>
            <person name="Nikolaev V."/>
            <person name="Gutnick D.L."/>
            <person name="Lancet D."/>
            <person name="Ben-Jacob E."/>
        </authorList>
    </citation>
    <scope>NUCLEOTIDE SEQUENCE [LARGE SCALE GENOMIC DNA]</scope>
    <source>
        <strain evidence="6 7">C454</strain>
    </source>
</reference>
<evidence type="ECO:0000256" key="4">
    <source>
        <dbReference type="ARBA" id="ARBA00023054"/>
    </source>
</evidence>
<organism evidence="6 7">
    <name type="scientific">Paenibacillus dendritiformis C454</name>
    <dbReference type="NCBI Taxonomy" id="1131935"/>
    <lineage>
        <taxon>Bacteria</taxon>
        <taxon>Bacillati</taxon>
        <taxon>Bacillota</taxon>
        <taxon>Bacilli</taxon>
        <taxon>Bacillales</taxon>
        <taxon>Paenibacillaceae</taxon>
        <taxon>Paenibacillus</taxon>
    </lineage>
</organism>
<dbReference type="EMBL" id="AHKH01000145">
    <property type="protein sequence ID" value="EHQ59325.1"/>
    <property type="molecule type" value="Genomic_DNA"/>
</dbReference>
<comment type="caution">
    <text evidence="6">The sequence shown here is derived from an EMBL/GenBank/DDBJ whole genome shotgun (WGS) entry which is preliminary data.</text>
</comment>
<dbReference type="PANTHER" id="PTHR35794:SF1">
    <property type="entry name" value="CELL CYCLE PROTEIN GPSB"/>
    <property type="match status" value="1"/>
</dbReference>
<accession>H3SNP5</accession>
<evidence type="ECO:0000313" key="7">
    <source>
        <dbReference type="Proteomes" id="UP000003900"/>
    </source>
</evidence>
<evidence type="ECO:0000256" key="3">
    <source>
        <dbReference type="ARBA" id="ARBA00022618"/>
    </source>
</evidence>